<name>A0A073CH96_PLAA1</name>
<dbReference type="eggNOG" id="ENOG5033XJC">
    <property type="taxonomic scope" value="Bacteria"/>
</dbReference>
<evidence type="ECO:0000313" key="2">
    <source>
        <dbReference type="EMBL" id="KEI67277.1"/>
    </source>
</evidence>
<keyword evidence="3" id="KW-1185">Reference proteome</keyword>
<keyword evidence="1" id="KW-0472">Membrane</keyword>
<proteinExistence type="predicted"/>
<dbReference type="RefSeq" id="WP_042154337.1">
    <property type="nucleotide sequence ID" value="NZ_CM002803.1"/>
</dbReference>
<sequence>MDEINKQLSDLGFSPEEISKQLVSMGISLDEIAKKFASLSLPGILLAATFTTFGGTGLIVTLATALSGSIGVIGDGLTGYGIEIILATFYVERSKTEILDNLLKEIDILPVTDSLKLKIKSQLSQEKAPDNNIIDTPPIITIVVED</sequence>
<dbReference type="Proteomes" id="UP000027395">
    <property type="component" value="Chromosome"/>
</dbReference>
<keyword evidence="1" id="KW-0812">Transmembrane</keyword>
<protein>
    <submittedName>
        <fullName evidence="2">Uncharacterized protein</fullName>
    </submittedName>
</protein>
<evidence type="ECO:0000256" key="1">
    <source>
        <dbReference type="SAM" id="Phobius"/>
    </source>
</evidence>
<keyword evidence="1" id="KW-1133">Transmembrane helix</keyword>
<feature type="transmembrane region" description="Helical" evidence="1">
    <location>
        <begin position="44"/>
        <end position="66"/>
    </location>
</feature>
<gene>
    <name evidence="2" type="ORF">A19Y_2351</name>
</gene>
<reference evidence="2 3" key="1">
    <citation type="journal article" date="2014" name="Appl. Environ. Microbiol.">
        <title>Elucidation of insertion elements encoded on plasmids and in vitro construction of shuttle vectors from the toxic cyanobacterium Planktothrix.</title>
        <authorList>
            <person name="Christiansen G."/>
            <person name="Goesmann A."/>
            <person name="Kurmayer R."/>
        </authorList>
    </citation>
    <scope>NUCLEOTIDE SEQUENCE [LARGE SCALE GENOMIC DNA]</scope>
    <source>
        <strain evidence="2 3">NIVA-CYA 126/8</strain>
    </source>
</reference>
<accession>A0A073CH96</accession>
<dbReference type="HOGENOM" id="CLU_120435_2_0_3"/>
<evidence type="ECO:0000313" key="3">
    <source>
        <dbReference type="Proteomes" id="UP000027395"/>
    </source>
</evidence>
<dbReference type="EMBL" id="CM002803">
    <property type="protein sequence ID" value="KEI67277.1"/>
    <property type="molecule type" value="Genomic_DNA"/>
</dbReference>
<organism evidence="2 3">
    <name type="scientific">Planktothrix agardhii (strain NIVA-CYA 126/8)</name>
    <dbReference type="NCBI Taxonomy" id="388467"/>
    <lineage>
        <taxon>Bacteria</taxon>
        <taxon>Bacillati</taxon>
        <taxon>Cyanobacteriota</taxon>
        <taxon>Cyanophyceae</taxon>
        <taxon>Oscillatoriophycideae</taxon>
        <taxon>Oscillatoriales</taxon>
        <taxon>Microcoleaceae</taxon>
        <taxon>Planktothrix</taxon>
    </lineage>
</organism>
<dbReference type="PATRIC" id="fig|388467.6.peg.2300"/>
<feature type="transmembrane region" description="Helical" evidence="1">
    <location>
        <begin position="72"/>
        <end position="91"/>
    </location>
</feature>
<dbReference type="AlphaFoldDB" id="A0A073CH96"/>